<keyword evidence="1" id="KW-0472">Membrane</keyword>
<dbReference type="AlphaFoldDB" id="A0A4R0NDT1"/>
<evidence type="ECO:0008006" key="4">
    <source>
        <dbReference type="Google" id="ProtNLM"/>
    </source>
</evidence>
<reference evidence="2 3" key="1">
    <citation type="submission" date="2019-02" db="EMBL/GenBank/DDBJ databases">
        <title>Pedobacter sp. RP-3-8 sp. nov., isolated from Arctic soil.</title>
        <authorList>
            <person name="Dahal R.H."/>
        </authorList>
    </citation>
    <scope>NUCLEOTIDE SEQUENCE [LARGE SCALE GENOMIC DNA]</scope>
    <source>
        <strain evidence="2 3">RP-3-8</strain>
    </source>
</reference>
<dbReference type="Proteomes" id="UP000291117">
    <property type="component" value="Unassembled WGS sequence"/>
</dbReference>
<organism evidence="2 3">
    <name type="scientific">Pedobacter hiemivivus</name>
    <dbReference type="NCBI Taxonomy" id="2530454"/>
    <lineage>
        <taxon>Bacteria</taxon>
        <taxon>Pseudomonadati</taxon>
        <taxon>Bacteroidota</taxon>
        <taxon>Sphingobacteriia</taxon>
        <taxon>Sphingobacteriales</taxon>
        <taxon>Sphingobacteriaceae</taxon>
        <taxon>Pedobacter</taxon>
    </lineage>
</organism>
<proteinExistence type="predicted"/>
<protein>
    <recommendedName>
        <fullName evidence="4">DUF4175 domain-containing protein</fullName>
    </recommendedName>
</protein>
<sequence>MNTIDIKKPVLLPEFKHLSNYLLFGLLLLLWIALPTLMGFDGTTGHIDPSIWLLIVLALITFLVLLATCWWLLQRFWMALGLPGLGLMVSQFKFLELWQQLGFYFACFTLLLLAGVGCLVAVL</sequence>
<dbReference type="RefSeq" id="WP_131608655.1">
    <property type="nucleotide sequence ID" value="NZ_SJSM01000004.1"/>
</dbReference>
<evidence type="ECO:0000313" key="3">
    <source>
        <dbReference type="Proteomes" id="UP000291117"/>
    </source>
</evidence>
<feature type="transmembrane region" description="Helical" evidence="1">
    <location>
        <begin position="101"/>
        <end position="122"/>
    </location>
</feature>
<dbReference type="OrthoDB" id="773316at2"/>
<gene>
    <name evidence="2" type="ORF">EZ444_10355</name>
</gene>
<dbReference type="EMBL" id="SJSM01000004">
    <property type="protein sequence ID" value="TCC97242.1"/>
    <property type="molecule type" value="Genomic_DNA"/>
</dbReference>
<evidence type="ECO:0000256" key="1">
    <source>
        <dbReference type="SAM" id="Phobius"/>
    </source>
</evidence>
<name>A0A4R0NDT1_9SPHI</name>
<feature type="transmembrane region" description="Helical" evidence="1">
    <location>
        <begin position="21"/>
        <end position="40"/>
    </location>
</feature>
<evidence type="ECO:0000313" key="2">
    <source>
        <dbReference type="EMBL" id="TCC97242.1"/>
    </source>
</evidence>
<keyword evidence="1" id="KW-0812">Transmembrane</keyword>
<feature type="transmembrane region" description="Helical" evidence="1">
    <location>
        <begin position="77"/>
        <end position="95"/>
    </location>
</feature>
<accession>A0A4R0NDT1</accession>
<keyword evidence="3" id="KW-1185">Reference proteome</keyword>
<comment type="caution">
    <text evidence="2">The sequence shown here is derived from an EMBL/GenBank/DDBJ whole genome shotgun (WGS) entry which is preliminary data.</text>
</comment>
<keyword evidence="1" id="KW-1133">Transmembrane helix</keyword>
<feature type="transmembrane region" description="Helical" evidence="1">
    <location>
        <begin position="52"/>
        <end position="72"/>
    </location>
</feature>